<feature type="transmembrane region" description="Helical" evidence="6">
    <location>
        <begin position="93"/>
        <end position="120"/>
    </location>
</feature>
<evidence type="ECO:0000313" key="9">
    <source>
        <dbReference type="Proteomes" id="UP000269721"/>
    </source>
</evidence>
<dbReference type="EMBL" id="KZ998615">
    <property type="protein sequence ID" value="RKO85928.1"/>
    <property type="molecule type" value="Genomic_DNA"/>
</dbReference>
<feature type="transmembrane region" description="Helical" evidence="6">
    <location>
        <begin position="299"/>
        <end position="319"/>
    </location>
</feature>
<dbReference type="SUPFAM" id="SSF103473">
    <property type="entry name" value="MFS general substrate transporter"/>
    <property type="match status" value="1"/>
</dbReference>
<dbReference type="Pfam" id="PF00083">
    <property type="entry name" value="Sugar_tr"/>
    <property type="match status" value="1"/>
</dbReference>
<gene>
    <name evidence="8" type="ORF">BDK51DRAFT_36136</name>
</gene>
<feature type="transmembrane region" description="Helical" evidence="6">
    <location>
        <begin position="395"/>
        <end position="412"/>
    </location>
</feature>
<evidence type="ECO:0000256" key="2">
    <source>
        <dbReference type="ARBA" id="ARBA00022692"/>
    </source>
</evidence>
<evidence type="ECO:0000259" key="7">
    <source>
        <dbReference type="PROSITE" id="PS50850"/>
    </source>
</evidence>
<evidence type="ECO:0000256" key="4">
    <source>
        <dbReference type="ARBA" id="ARBA00023136"/>
    </source>
</evidence>
<feature type="region of interest" description="Disordered" evidence="5">
    <location>
        <begin position="421"/>
        <end position="444"/>
    </location>
</feature>
<name>A0A4P9W4W4_9FUNG</name>
<feature type="transmembrane region" description="Helical" evidence="6">
    <location>
        <begin position="29"/>
        <end position="47"/>
    </location>
</feature>
<dbReference type="PROSITE" id="PS00216">
    <property type="entry name" value="SUGAR_TRANSPORT_1"/>
    <property type="match status" value="1"/>
</dbReference>
<dbReference type="AlphaFoldDB" id="A0A4P9W4W4"/>
<sequence length="444" mass="48436">MKASTSWGNLVGQLGFGYLGDKLGRKKMYGVELIIMIIAAIGSTLSASAVRGFGVLTILGAWRFFLGIGIGGDYPMSATITSEFAQVRNRGRMVAAVFAMQGIGILVGGLVTLAALAAFESSIRSDPLNLDYVWRIMLGFGIVPALFTVYFRLTMPESPRYKVNVEGDVEGALDDMKKANIVEEDTDAEIALTPTTKAVPQRRRRVVASSFSEYFGQWKNMKVLIGTCYCWFALDIAWYGLTLNSQVVLTLINYGGTKGAAMYDNFYQKAVGNIIIACMGTVPGYWVTVLLIERMGRKPIQFLGFGVITVILFVLAVAWDSLSTNAPVFLTLYTIAQFFFNFGPNETTFVIPSEVFPTRFRSTAHGMSAAAGKVGAILGVQAVGPYFKSNVTTCLYTFSIVMATGFIATFLLPEPKGKTLEEISGENEEARMEEIETGEKKHVA</sequence>
<keyword evidence="2 6" id="KW-0812">Transmembrane</keyword>
<keyword evidence="3 6" id="KW-1133">Transmembrane helix</keyword>
<protein>
    <submittedName>
        <fullName evidence="8">Major facilitator superfamily domain-containing protein</fullName>
    </submittedName>
</protein>
<dbReference type="InterPro" id="IPR020846">
    <property type="entry name" value="MFS_dom"/>
</dbReference>
<evidence type="ECO:0000256" key="5">
    <source>
        <dbReference type="SAM" id="MobiDB-lite"/>
    </source>
</evidence>
<dbReference type="GO" id="GO:0016020">
    <property type="term" value="C:membrane"/>
    <property type="evidence" value="ECO:0007669"/>
    <property type="project" value="UniProtKB-SubCell"/>
</dbReference>
<dbReference type="OrthoDB" id="433512at2759"/>
<dbReference type="PROSITE" id="PS00217">
    <property type="entry name" value="SUGAR_TRANSPORT_2"/>
    <property type="match status" value="1"/>
</dbReference>
<evidence type="ECO:0000256" key="6">
    <source>
        <dbReference type="SAM" id="Phobius"/>
    </source>
</evidence>
<dbReference type="InterPro" id="IPR005829">
    <property type="entry name" value="Sugar_transporter_CS"/>
</dbReference>
<dbReference type="Proteomes" id="UP000269721">
    <property type="component" value="Unassembled WGS sequence"/>
</dbReference>
<keyword evidence="9" id="KW-1185">Reference proteome</keyword>
<comment type="subcellular location">
    <subcellularLocation>
        <location evidence="1">Membrane</location>
        <topology evidence="1">Multi-pass membrane protein</topology>
    </subcellularLocation>
</comment>
<evidence type="ECO:0000256" key="3">
    <source>
        <dbReference type="ARBA" id="ARBA00022989"/>
    </source>
</evidence>
<keyword evidence="4 6" id="KW-0472">Membrane</keyword>
<feature type="transmembrane region" description="Helical" evidence="6">
    <location>
        <begin position="53"/>
        <end position="72"/>
    </location>
</feature>
<evidence type="ECO:0000256" key="1">
    <source>
        <dbReference type="ARBA" id="ARBA00004141"/>
    </source>
</evidence>
<accession>A0A4P9W4W4</accession>
<feature type="compositionally biased region" description="Basic and acidic residues" evidence="5">
    <location>
        <begin position="428"/>
        <end position="444"/>
    </location>
</feature>
<dbReference type="InterPro" id="IPR036259">
    <property type="entry name" value="MFS_trans_sf"/>
</dbReference>
<dbReference type="InterPro" id="IPR005828">
    <property type="entry name" value="MFS_sugar_transport-like"/>
</dbReference>
<dbReference type="PROSITE" id="PS50850">
    <property type="entry name" value="MFS"/>
    <property type="match status" value="1"/>
</dbReference>
<feature type="transmembrane region" description="Helical" evidence="6">
    <location>
        <begin position="223"/>
        <end position="241"/>
    </location>
</feature>
<evidence type="ECO:0000313" key="8">
    <source>
        <dbReference type="EMBL" id="RKO85928.1"/>
    </source>
</evidence>
<dbReference type="GO" id="GO:0022857">
    <property type="term" value="F:transmembrane transporter activity"/>
    <property type="evidence" value="ECO:0007669"/>
    <property type="project" value="InterPro"/>
</dbReference>
<feature type="transmembrane region" description="Helical" evidence="6">
    <location>
        <begin position="132"/>
        <end position="153"/>
    </location>
</feature>
<feature type="domain" description="Major facilitator superfamily (MFS) profile" evidence="7">
    <location>
        <begin position="1"/>
        <end position="417"/>
    </location>
</feature>
<reference evidence="9" key="1">
    <citation type="journal article" date="2018" name="Nat. Microbiol.">
        <title>Leveraging single-cell genomics to expand the fungal tree of life.</title>
        <authorList>
            <person name="Ahrendt S.R."/>
            <person name="Quandt C.A."/>
            <person name="Ciobanu D."/>
            <person name="Clum A."/>
            <person name="Salamov A."/>
            <person name="Andreopoulos B."/>
            <person name="Cheng J.F."/>
            <person name="Woyke T."/>
            <person name="Pelin A."/>
            <person name="Henrissat B."/>
            <person name="Reynolds N.K."/>
            <person name="Benny G.L."/>
            <person name="Smith M.E."/>
            <person name="James T.Y."/>
            <person name="Grigoriev I.V."/>
        </authorList>
    </citation>
    <scope>NUCLEOTIDE SEQUENCE [LARGE SCALE GENOMIC DNA]</scope>
</reference>
<dbReference type="CDD" id="cd17364">
    <property type="entry name" value="MFS_PhT"/>
    <property type="match status" value="1"/>
</dbReference>
<dbReference type="Gene3D" id="1.20.1250.20">
    <property type="entry name" value="MFS general substrate transporter like domains"/>
    <property type="match status" value="2"/>
</dbReference>
<dbReference type="PANTHER" id="PTHR24064">
    <property type="entry name" value="SOLUTE CARRIER FAMILY 22 MEMBER"/>
    <property type="match status" value="1"/>
</dbReference>
<proteinExistence type="predicted"/>
<organism evidence="8 9">
    <name type="scientific">Blyttiomyces helicus</name>
    <dbReference type="NCBI Taxonomy" id="388810"/>
    <lineage>
        <taxon>Eukaryota</taxon>
        <taxon>Fungi</taxon>
        <taxon>Fungi incertae sedis</taxon>
        <taxon>Chytridiomycota</taxon>
        <taxon>Chytridiomycota incertae sedis</taxon>
        <taxon>Chytridiomycetes</taxon>
        <taxon>Chytridiomycetes incertae sedis</taxon>
        <taxon>Blyttiomyces</taxon>
    </lineage>
</organism>
<feature type="transmembrane region" description="Helical" evidence="6">
    <location>
        <begin position="270"/>
        <end position="292"/>
    </location>
</feature>